<evidence type="ECO:0000313" key="1">
    <source>
        <dbReference type="EMBL" id="MCI4658639.1"/>
    </source>
</evidence>
<evidence type="ECO:0000313" key="2">
    <source>
        <dbReference type="Proteomes" id="UP001165341"/>
    </source>
</evidence>
<dbReference type="Proteomes" id="UP001165341">
    <property type="component" value="Unassembled WGS sequence"/>
</dbReference>
<dbReference type="AlphaFoldDB" id="A0AA41QXI1"/>
<organism evidence="1 2">
    <name type="scientific">Cryobacterium zhongshanensis</name>
    <dbReference type="NCBI Taxonomy" id="2928153"/>
    <lineage>
        <taxon>Bacteria</taxon>
        <taxon>Bacillati</taxon>
        <taxon>Actinomycetota</taxon>
        <taxon>Actinomycetes</taxon>
        <taxon>Micrococcales</taxon>
        <taxon>Microbacteriaceae</taxon>
        <taxon>Cryobacterium</taxon>
    </lineage>
</organism>
<name>A0AA41QXI1_9MICO</name>
<sequence length="124" mass="12399">MFDIEVSVANGAASLAQIGRVLGAAGIGLEGGGTWSGVAHYLVANPDAAVSALVAAGLGPVVSRAVLVAELDADVPGSLGRMMQGLADAGVVLHGQYSDHDNRKVLLVDDVEAARTALRRAGAV</sequence>
<dbReference type="EMBL" id="JALGAR010000003">
    <property type="protein sequence ID" value="MCI4658639.1"/>
    <property type="molecule type" value="Genomic_DNA"/>
</dbReference>
<comment type="caution">
    <text evidence="1">The sequence shown here is derived from an EMBL/GenBank/DDBJ whole genome shotgun (WGS) entry which is preliminary data.</text>
</comment>
<protein>
    <recommendedName>
        <fullName evidence="3">Amino acid-binding ACT domain-containing protein</fullName>
    </recommendedName>
</protein>
<proteinExistence type="predicted"/>
<evidence type="ECO:0008006" key="3">
    <source>
        <dbReference type="Google" id="ProtNLM"/>
    </source>
</evidence>
<gene>
    <name evidence="1" type="ORF">MQH31_12560</name>
</gene>
<reference evidence="1" key="1">
    <citation type="submission" date="2022-03" db="EMBL/GenBank/DDBJ databases">
        <title>Cryobacterium sp. nov. strain ZS14-85, isolated from Antarctic soil.</title>
        <authorList>
            <person name="Li J."/>
            <person name="Niu G."/>
        </authorList>
    </citation>
    <scope>NUCLEOTIDE SEQUENCE</scope>
    <source>
        <strain evidence="1">ZS14-85</strain>
    </source>
</reference>
<dbReference type="Gene3D" id="3.30.2130.10">
    <property type="entry name" value="VC0802-like"/>
    <property type="match status" value="1"/>
</dbReference>
<accession>A0AA41QXI1</accession>
<dbReference type="RefSeq" id="WP_243012323.1">
    <property type="nucleotide sequence ID" value="NZ_JALGAR010000003.1"/>
</dbReference>
<keyword evidence="2" id="KW-1185">Reference proteome</keyword>